<dbReference type="GO" id="GO:0003677">
    <property type="term" value="F:DNA binding"/>
    <property type="evidence" value="ECO:0007669"/>
    <property type="project" value="InterPro"/>
</dbReference>
<dbReference type="RefSeq" id="WP_227871001.1">
    <property type="nucleotide sequence ID" value="NZ_CP024988.1"/>
</dbReference>
<dbReference type="AlphaFoldDB" id="A0A2Z3YPH4"/>
<dbReference type="PANTHER" id="PTHR33677:SF3">
    <property type="entry name" value="COPPER-SENSING TRANSCRIPTIONAL REPRESSOR RICR"/>
    <property type="match status" value="1"/>
</dbReference>
<dbReference type="Proteomes" id="UP000247696">
    <property type="component" value="Chromosome"/>
</dbReference>
<dbReference type="InterPro" id="IPR038390">
    <property type="entry name" value="Metal_Tscrpt_repr_sf"/>
</dbReference>
<keyword evidence="4" id="KW-1185">Reference proteome</keyword>
<comment type="similarity">
    <text evidence="1">Belongs to the CsoR family.</text>
</comment>
<dbReference type="EMBL" id="CP024988">
    <property type="protein sequence ID" value="AWT26518.1"/>
    <property type="molecule type" value="Genomic_DNA"/>
</dbReference>
<gene>
    <name evidence="3" type="primary">ricR</name>
    <name evidence="3" type="ORF">Csp1_17390</name>
</gene>
<accession>A0A2Z3YPH4</accession>
<dbReference type="KEGG" id="cpre:Csp1_17390"/>
<dbReference type="Gene3D" id="1.20.58.1000">
    <property type="entry name" value="Metal-sensitive repressor, helix protomer"/>
    <property type="match status" value="1"/>
</dbReference>
<organism evidence="3 4">
    <name type="scientific">Corynebacterium provencense</name>
    <dbReference type="NCBI Taxonomy" id="1737425"/>
    <lineage>
        <taxon>Bacteria</taxon>
        <taxon>Bacillati</taxon>
        <taxon>Actinomycetota</taxon>
        <taxon>Actinomycetes</taxon>
        <taxon>Mycobacteriales</taxon>
        <taxon>Corynebacteriaceae</taxon>
        <taxon>Corynebacterium</taxon>
    </lineage>
</organism>
<dbReference type="PANTHER" id="PTHR33677">
    <property type="entry name" value="TRANSCRIPTIONAL REPRESSOR FRMR-RELATED"/>
    <property type="match status" value="1"/>
</dbReference>
<name>A0A2Z3YPH4_9CORY</name>
<reference evidence="4" key="1">
    <citation type="submission" date="2017-11" db="EMBL/GenBank/DDBJ databases">
        <title>Otitis media/interna in a cat caused by the recently described species Corynebacterium provencense.</title>
        <authorList>
            <person name="Kittl S."/>
            <person name="Brodard I."/>
            <person name="Rychener L."/>
            <person name="Jores J."/>
            <person name="Roosje P."/>
            <person name="Gobeli Brawand S."/>
        </authorList>
    </citation>
    <scope>NUCLEOTIDE SEQUENCE [LARGE SCALE GENOMIC DNA]</scope>
    <source>
        <strain evidence="4">17KM38</strain>
    </source>
</reference>
<keyword evidence="2" id="KW-0186">Copper</keyword>
<evidence type="ECO:0000313" key="3">
    <source>
        <dbReference type="EMBL" id="AWT26518.1"/>
    </source>
</evidence>
<evidence type="ECO:0000313" key="4">
    <source>
        <dbReference type="Proteomes" id="UP000247696"/>
    </source>
</evidence>
<dbReference type="GO" id="GO:0046872">
    <property type="term" value="F:metal ion binding"/>
    <property type="evidence" value="ECO:0007669"/>
    <property type="project" value="InterPro"/>
</dbReference>
<dbReference type="Pfam" id="PF02583">
    <property type="entry name" value="Trns_repr_metal"/>
    <property type="match status" value="1"/>
</dbReference>
<sequence>MGTGDMNLHIAAQTDDGCGCDCSSEPADNGYTPEKKRYLARLKRIEGQVRGLHRMVDEDEYCIDVLTQISAVQSALKGVALALLDDHMQHCVLHAAQRGGDEAVEKLDEVSAAVSRLLK</sequence>
<evidence type="ECO:0000256" key="2">
    <source>
        <dbReference type="ARBA" id="ARBA00023008"/>
    </source>
</evidence>
<proteinExistence type="inferred from homology"/>
<protein>
    <submittedName>
        <fullName evidence="3">Copper-sensing transcriptional repressor RicR</fullName>
    </submittedName>
</protein>
<dbReference type="CDD" id="cd10148">
    <property type="entry name" value="CsoR-like_DUF156"/>
    <property type="match status" value="1"/>
</dbReference>
<dbReference type="InterPro" id="IPR003735">
    <property type="entry name" value="Metal_Tscrpt_repr"/>
</dbReference>
<dbReference type="GO" id="GO:0045892">
    <property type="term" value="P:negative regulation of DNA-templated transcription"/>
    <property type="evidence" value="ECO:0007669"/>
    <property type="project" value="UniProtKB-ARBA"/>
</dbReference>
<dbReference type="STRING" id="1737425.GCA_900049755_02666"/>
<evidence type="ECO:0000256" key="1">
    <source>
        <dbReference type="ARBA" id="ARBA00005428"/>
    </source>
</evidence>